<protein>
    <recommendedName>
        <fullName evidence="3">Retrotransposon gag domain-containing protein</fullName>
    </recommendedName>
</protein>
<feature type="region of interest" description="Disordered" evidence="2">
    <location>
        <begin position="181"/>
        <end position="233"/>
    </location>
</feature>
<dbReference type="EnsemblPlants" id="Solyc10g076865.1.1">
    <property type="protein sequence ID" value="Solyc10g076865.1.1"/>
    <property type="gene ID" value="Solyc10g076865.1"/>
</dbReference>
<dbReference type="Proteomes" id="UP000004994">
    <property type="component" value="Chromosome 10"/>
</dbReference>
<dbReference type="AlphaFoldDB" id="A0A3Q7IJ32"/>
<feature type="region of interest" description="Disordered" evidence="2">
    <location>
        <begin position="56"/>
        <end position="77"/>
    </location>
</feature>
<dbReference type="InParanoid" id="A0A3Q7IJ32"/>
<feature type="compositionally biased region" description="Polar residues" evidence="2">
    <location>
        <begin position="195"/>
        <end position="224"/>
    </location>
</feature>
<reference evidence="4" key="2">
    <citation type="submission" date="2019-01" db="UniProtKB">
        <authorList>
            <consortium name="EnsemblPlants"/>
        </authorList>
    </citation>
    <scope>IDENTIFICATION</scope>
    <source>
        <strain evidence="4">cv. Heinz 1706</strain>
    </source>
</reference>
<feature type="coiled-coil region" evidence="1">
    <location>
        <begin position="1"/>
        <end position="28"/>
    </location>
</feature>
<reference evidence="4" key="1">
    <citation type="journal article" date="2012" name="Nature">
        <title>The tomato genome sequence provides insights into fleshy fruit evolution.</title>
        <authorList>
            <consortium name="Tomato Genome Consortium"/>
        </authorList>
    </citation>
    <scope>NUCLEOTIDE SEQUENCE [LARGE SCALE GENOMIC DNA]</scope>
    <source>
        <strain evidence="4">cv. Heinz 1706</strain>
    </source>
</reference>
<evidence type="ECO:0000313" key="4">
    <source>
        <dbReference type="EnsemblPlants" id="Solyc10g076865.1.1"/>
    </source>
</evidence>
<feature type="domain" description="Retrotransposon gag" evidence="3">
    <location>
        <begin position="82"/>
        <end position="141"/>
    </location>
</feature>
<keyword evidence="1" id="KW-0175">Coiled coil</keyword>
<evidence type="ECO:0000256" key="2">
    <source>
        <dbReference type="SAM" id="MobiDB-lite"/>
    </source>
</evidence>
<proteinExistence type="predicted"/>
<dbReference type="Gramene" id="Solyc10g076865.1.1">
    <property type="protein sequence ID" value="Solyc10g076865.1.1"/>
    <property type="gene ID" value="Solyc10g076865.1"/>
</dbReference>
<dbReference type="InterPro" id="IPR005162">
    <property type="entry name" value="Retrotrans_gag_dom"/>
</dbReference>
<dbReference type="OMA" id="RMYEVAN"/>
<accession>A0A3Q7IJ32</accession>
<evidence type="ECO:0000256" key="1">
    <source>
        <dbReference type="SAM" id="Coils"/>
    </source>
</evidence>
<organism evidence="4">
    <name type="scientific">Solanum lycopersicum</name>
    <name type="common">Tomato</name>
    <name type="synonym">Lycopersicon esculentum</name>
    <dbReference type="NCBI Taxonomy" id="4081"/>
    <lineage>
        <taxon>Eukaryota</taxon>
        <taxon>Viridiplantae</taxon>
        <taxon>Streptophyta</taxon>
        <taxon>Embryophyta</taxon>
        <taxon>Tracheophyta</taxon>
        <taxon>Spermatophyta</taxon>
        <taxon>Magnoliopsida</taxon>
        <taxon>eudicotyledons</taxon>
        <taxon>Gunneridae</taxon>
        <taxon>Pentapetalae</taxon>
        <taxon>asterids</taxon>
        <taxon>lamiids</taxon>
        <taxon>Solanales</taxon>
        <taxon>Solanaceae</taxon>
        <taxon>Solanoideae</taxon>
        <taxon>Solaneae</taxon>
        <taxon>Solanum</taxon>
        <taxon>Solanum subgen. Lycopersicon</taxon>
    </lineage>
</organism>
<evidence type="ECO:0000313" key="5">
    <source>
        <dbReference type="Proteomes" id="UP000004994"/>
    </source>
</evidence>
<name>A0A3Q7IJ32_SOLLC</name>
<dbReference type="Pfam" id="PF03732">
    <property type="entry name" value="Retrotrans_gag"/>
    <property type="match status" value="1"/>
</dbReference>
<sequence length="278" mass="30880">MGDNNTQMQELRKEVDNLKHSMEGVTSSVAKIRQSVDASVAQAIDKFRRLLATSMNTHGGVRPPAEGIPKGENRPGNYQLPTRSLYARFGAELFDDPMSDFKDLRQVNSVQDYVNLFDELLTRVELSEDQVVSCFVRGLKPEVGLPVKMLAPRSLAKAVNLARIQEQAIFVQQQVSSGSSVLSNPKTTPRFDNPPTFSYGSTYQSSRSHPNPSKNSTTFSNNPKPNLKNVNEMDERRSKGLCLIVMKKVEEDSEGVEEVEQEVVANPAEFLTMIGDSL</sequence>
<keyword evidence="5" id="KW-1185">Reference proteome</keyword>
<evidence type="ECO:0000259" key="3">
    <source>
        <dbReference type="Pfam" id="PF03732"/>
    </source>
</evidence>